<dbReference type="InterPro" id="IPR002698">
    <property type="entry name" value="FTHF_cligase"/>
</dbReference>
<dbReference type="GO" id="GO:0046872">
    <property type="term" value="F:metal ion binding"/>
    <property type="evidence" value="ECO:0007669"/>
    <property type="project" value="UniProtKB-KW"/>
</dbReference>
<name>A0AAE3ZAM0_9ACTN</name>
<evidence type="ECO:0000313" key="8">
    <source>
        <dbReference type="Proteomes" id="UP001180845"/>
    </source>
</evidence>
<dbReference type="NCBIfam" id="TIGR02727">
    <property type="entry name" value="MTHFS_bact"/>
    <property type="match status" value="1"/>
</dbReference>
<dbReference type="PANTHER" id="PTHR23407">
    <property type="entry name" value="ATPASE INHIBITOR/5-FORMYLTETRAHYDROFOLATE CYCLO-LIGASE"/>
    <property type="match status" value="1"/>
</dbReference>
<comment type="similarity">
    <text evidence="1 5">Belongs to the 5-formyltetrahydrofolate cyclo-ligase family.</text>
</comment>
<proteinExistence type="inferred from homology"/>
<feature type="region of interest" description="Disordered" evidence="6">
    <location>
        <begin position="19"/>
        <end position="66"/>
    </location>
</feature>
<dbReference type="Pfam" id="PF01812">
    <property type="entry name" value="5-FTHF_cyc-lig"/>
    <property type="match status" value="1"/>
</dbReference>
<dbReference type="EMBL" id="JAVDXW010000001">
    <property type="protein sequence ID" value="MDR7301383.1"/>
    <property type="molecule type" value="Genomic_DNA"/>
</dbReference>
<accession>A0AAE3ZAM0</accession>
<keyword evidence="3 4" id="KW-0067">ATP-binding</keyword>
<dbReference type="GO" id="GO:0035999">
    <property type="term" value="P:tetrahydrofolate interconversion"/>
    <property type="evidence" value="ECO:0007669"/>
    <property type="project" value="TreeGrafter"/>
</dbReference>
<evidence type="ECO:0000313" key="7">
    <source>
        <dbReference type="EMBL" id="MDR7301383.1"/>
    </source>
</evidence>
<evidence type="ECO:0000256" key="4">
    <source>
        <dbReference type="PIRSR" id="PIRSR006806-1"/>
    </source>
</evidence>
<dbReference type="EC" id="6.3.3.2" evidence="5"/>
<dbReference type="PANTHER" id="PTHR23407:SF1">
    <property type="entry name" value="5-FORMYLTETRAHYDROFOLATE CYCLO-LIGASE"/>
    <property type="match status" value="1"/>
</dbReference>
<dbReference type="RefSeq" id="WP_310271764.1">
    <property type="nucleotide sequence ID" value="NZ_JAVDXW010000001.1"/>
</dbReference>
<keyword evidence="7" id="KW-0436">Ligase</keyword>
<evidence type="ECO:0000256" key="6">
    <source>
        <dbReference type="SAM" id="MobiDB-lite"/>
    </source>
</evidence>
<gene>
    <name evidence="7" type="ORF">JOF55_001564</name>
</gene>
<reference evidence="7" key="1">
    <citation type="submission" date="2023-07" db="EMBL/GenBank/DDBJ databases">
        <title>Sequencing the genomes of 1000 actinobacteria strains.</title>
        <authorList>
            <person name="Klenk H.-P."/>
        </authorList>
    </citation>
    <scope>NUCLEOTIDE SEQUENCE</scope>
    <source>
        <strain evidence="7">DSM 45977</strain>
    </source>
</reference>
<keyword evidence="2 4" id="KW-0547">Nucleotide-binding</keyword>
<feature type="binding site" evidence="4">
    <location>
        <position position="82"/>
    </location>
    <ligand>
        <name>substrate</name>
    </ligand>
</feature>
<feature type="binding site" evidence="4">
    <location>
        <begin position="160"/>
        <end position="168"/>
    </location>
    <ligand>
        <name>ATP</name>
        <dbReference type="ChEBI" id="CHEBI:30616"/>
    </ligand>
</feature>
<dbReference type="AlphaFoldDB" id="A0AAE3ZAM0"/>
<dbReference type="GO" id="GO:0005524">
    <property type="term" value="F:ATP binding"/>
    <property type="evidence" value="ECO:0007669"/>
    <property type="project" value="UniProtKB-KW"/>
</dbReference>
<protein>
    <recommendedName>
        <fullName evidence="5">5-formyltetrahydrofolate cyclo-ligase</fullName>
        <ecNumber evidence="5">6.3.3.2</ecNumber>
    </recommendedName>
</protein>
<dbReference type="InterPro" id="IPR037171">
    <property type="entry name" value="NagB/RpiA_transferase-like"/>
</dbReference>
<comment type="catalytic activity">
    <reaction evidence="5">
        <text>(6S)-5-formyl-5,6,7,8-tetrahydrofolate + ATP = (6R)-5,10-methenyltetrahydrofolate + ADP + phosphate</text>
        <dbReference type="Rhea" id="RHEA:10488"/>
        <dbReference type="ChEBI" id="CHEBI:30616"/>
        <dbReference type="ChEBI" id="CHEBI:43474"/>
        <dbReference type="ChEBI" id="CHEBI:57455"/>
        <dbReference type="ChEBI" id="CHEBI:57457"/>
        <dbReference type="ChEBI" id="CHEBI:456216"/>
        <dbReference type="EC" id="6.3.3.2"/>
    </reaction>
</comment>
<feature type="binding site" evidence="4">
    <location>
        <position position="77"/>
    </location>
    <ligand>
        <name>substrate</name>
    </ligand>
</feature>
<evidence type="ECO:0000256" key="1">
    <source>
        <dbReference type="ARBA" id="ARBA00010638"/>
    </source>
</evidence>
<dbReference type="Proteomes" id="UP001180845">
    <property type="component" value="Unassembled WGS sequence"/>
</dbReference>
<evidence type="ECO:0000256" key="3">
    <source>
        <dbReference type="ARBA" id="ARBA00022840"/>
    </source>
</evidence>
<comment type="cofactor">
    <cofactor evidence="5">
        <name>Mg(2+)</name>
        <dbReference type="ChEBI" id="CHEBI:18420"/>
    </cofactor>
</comment>
<dbReference type="SUPFAM" id="SSF100950">
    <property type="entry name" value="NagB/RpiA/CoA transferase-like"/>
    <property type="match status" value="1"/>
</dbReference>
<dbReference type="Gene3D" id="3.40.50.10420">
    <property type="entry name" value="NagB/RpiA/CoA transferase-like"/>
    <property type="match status" value="1"/>
</dbReference>
<evidence type="ECO:0000256" key="5">
    <source>
        <dbReference type="RuleBase" id="RU361279"/>
    </source>
</evidence>
<keyword evidence="8" id="KW-1185">Reference proteome</keyword>
<sequence length="218" mass="22938">MTLSPEEVTRKKQWRTRLLAERTEKTEGTRSAEAAALRTSILEHIGGSSPSGSSPAGRAPGDSAPGNSAPVTVCAYVPIGSEPGSPDLLDGLREYGCRVLLPIVVGAEPLEWAEYTGPESLRSARYGLLEPAGTHLGQTALGDADVVLVPALAVDRNGTRLGRGGGHYDRSLPLADSRAQLIAVVSDHEFVDHLPGEAHDVRMSAVLTPERGVVPLPL</sequence>
<keyword evidence="5" id="KW-0479">Metal-binding</keyword>
<feature type="compositionally biased region" description="Low complexity" evidence="6">
    <location>
        <begin position="46"/>
        <end position="66"/>
    </location>
</feature>
<dbReference type="InterPro" id="IPR024185">
    <property type="entry name" value="FTHF_cligase-like_sf"/>
</dbReference>
<evidence type="ECO:0000256" key="2">
    <source>
        <dbReference type="ARBA" id="ARBA00022741"/>
    </source>
</evidence>
<feature type="compositionally biased region" description="Basic and acidic residues" evidence="6">
    <location>
        <begin position="19"/>
        <end position="30"/>
    </location>
</feature>
<dbReference type="GO" id="GO:0009396">
    <property type="term" value="P:folic acid-containing compound biosynthetic process"/>
    <property type="evidence" value="ECO:0007669"/>
    <property type="project" value="TreeGrafter"/>
</dbReference>
<organism evidence="7 8">
    <name type="scientific">Haloactinomyces albus</name>
    <dbReference type="NCBI Taxonomy" id="1352928"/>
    <lineage>
        <taxon>Bacteria</taxon>
        <taxon>Bacillati</taxon>
        <taxon>Actinomycetota</taxon>
        <taxon>Actinomycetes</taxon>
        <taxon>Actinopolysporales</taxon>
        <taxon>Actinopolysporaceae</taxon>
        <taxon>Haloactinomyces</taxon>
    </lineage>
</organism>
<comment type="caution">
    <text evidence="7">The sequence shown here is derived from an EMBL/GenBank/DDBJ whole genome shotgun (WGS) entry which is preliminary data.</text>
</comment>
<dbReference type="GO" id="GO:0030272">
    <property type="term" value="F:5-formyltetrahydrofolate cyclo-ligase activity"/>
    <property type="evidence" value="ECO:0007669"/>
    <property type="project" value="UniProtKB-EC"/>
</dbReference>
<keyword evidence="5" id="KW-0460">Magnesium</keyword>